<gene>
    <name evidence="1" type="ORF">M911_01585</name>
</gene>
<dbReference type="KEGG" id="hhc:M911_01585"/>
<dbReference type="OrthoDB" id="9806592at2"/>
<dbReference type="RefSeq" id="WP_025280428.1">
    <property type="nucleotide sequence ID" value="NZ_CP007268.1"/>
</dbReference>
<dbReference type="Pfam" id="PF25209">
    <property type="entry name" value="Phage_capsid_4"/>
    <property type="match status" value="1"/>
</dbReference>
<organism evidence="1 2">
    <name type="scientific">Ectothiorhodospira haloalkaliphila</name>
    <dbReference type="NCBI Taxonomy" id="421628"/>
    <lineage>
        <taxon>Bacteria</taxon>
        <taxon>Pseudomonadati</taxon>
        <taxon>Pseudomonadota</taxon>
        <taxon>Gammaproteobacteria</taxon>
        <taxon>Chromatiales</taxon>
        <taxon>Ectothiorhodospiraceae</taxon>
        <taxon>Ectothiorhodospira</taxon>
    </lineage>
</organism>
<accession>W8L9R8</accession>
<dbReference type="HOGENOM" id="CLU_775604_0_0_6"/>
<keyword evidence="2" id="KW-1185">Reference proteome</keyword>
<dbReference type="Proteomes" id="UP000019442">
    <property type="component" value="Chromosome"/>
</dbReference>
<sequence length="357" mass="38612">MLDPIAALDALPDGLLKRSGINPTAAHPDSDACARMDLAELARLTGELVIARDGRPRPASDHAVMSMGMLSTDYLMGMSRALERLMVRQFDVGTEHRRFCARKNAPDFRPVELPTADLGDGLHEQAELSEVRHDELRINRGEVLKLRSFGTALKVSRRVIVNDQWDTLAEAFSALGGSAGRLEGRMVYDALENTDTLADGEPVFHADHGNRVESALTKAGLSQAMAALRTMKINLGRKAEPANMTARHLVVSAASELEANELLHTAGLEYNGRQLVTETGAGVSVTATPHLPAGRWYLLPDPTVFPVVAVLSMNDRGWPITVGPTRLPSDRFDGIALKFLADLGVGMVSRLAIRGGE</sequence>
<proteinExistence type="predicted"/>
<reference evidence="2" key="2">
    <citation type="submission" date="2014-02" db="EMBL/GenBank/DDBJ databases">
        <title>Draft Genome Sequence of extremely halophilic bacteria Halorhodospira halochloris.</title>
        <authorList>
            <person name="Singh K.S."/>
        </authorList>
    </citation>
    <scope>NUCLEOTIDE SEQUENCE [LARGE SCALE GENOMIC DNA]</scope>
    <source>
        <strain evidence="2">A</strain>
    </source>
</reference>
<evidence type="ECO:0000313" key="1">
    <source>
        <dbReference type="EMBL" id="AHK80560.1"/>
    </source>
</evidence>
<dbReference type="EMBL" id="CP007268">
    <property type="protein sequence ID" value="AHK80560.1"/>
    <property type="molecule type" value="Genomic_DNA"/>
</dbReference>
<name>W8L9R8_9GAMM</name>
<protein>
    <submittedName>
        <fullName evidence="1">Uncharacterized protein</fullName>
    </submittedName>
</protein>
<evidence type="ECO:0000313" key="2">
    <source>
        <dbReference type="Proteomes" id="UP000019442"/>
    </source>
</evidence>
<reference evidence="1 2" key="1">
    <citation type="journal article" date="2014" name="J Genomics">
        <title>Draft Genome Sequence of the Extremely Halophilic Phototrophic Purple Sulfur Bacterium Halorhodospira halochloris.</title>
        <authorList>
            <person name="Singh K.S."/>
            <person name="Kirksey J."/>
            <person name="Hoff W.D."/>
            <person name="Deole R."/>
        </authorList>
    </citation>
    <scope>NUCLEOTIDE SEQUENCE [LARGE SCALE GENOMIC DNA]</scope>
    <source>
        <strain evidence="1 2">A</strain>
    </source>
</reference>
<dbReference type="AlphaFoldDB" id="W8L9R8"/>